<protein>
    <submittedName>
        <fullName evidence="9">TolC family protein</fullName>
    </submittedName>
</protein>
<dbReference type="InterPro" id="IPR051906">
    <property type="entry name" value="TolC-like"/>
</dbReference>
<organism evidence="9 10">
    <name type="scientific">Acidiluteibacter ferrifornacis</name>
    <dbReference type="NCBI Taxonomy" id="2692424"/>
    <lineage>
        <taxon>Bacteria</taxon>
        <taxon>Pseudomonadati</taxon>
        <taxon>Bacteroidota</taxon>
        <taxon>Flavobacteriia</taxon>
        <taxon>Flavobacteriales</taxon>
        <taxon>Cryomorphaceae</taxon>
        <taxon>Acidiluteibacter</taxon>
    </lineage>
</organism>
<keyword evidence="8" id="KW-0175">Coiled coil</keyword>
<feature type="coiled-coil region" evidence="8">
    <location>
        <begin position="350"/>
        <end position="384"/>
    </location>
</feature>
<proteinExistence type="inferred from homology"/>
<evidence type="ECO:0000313" key="9">
    <source>
        <dbReference type="EMBL" id="NBG64548.1"/>
    </source>
</evidence>
<keyword evidence="7" id="KW-0998">Cell outer membrane</keyword>
<gene>
    <name evidence="9" type="ORF">GQN54_00370</name>
</gene>
<evidence type="ECO:0000256" key="6">
    <source>
        <dbReference type="ARBA" id="ARBA00023136"/>
    </source>
</evidence>
<keyword evidence="3" id="KW-0813">Transport</keyword>
<dbReference type="GO" id="GO:0009279">
    <property type="term" value="C:cell outer membrane"/>
    <property type="evidence" value="ECO:0007669"/>
    <property type="project" value="UniProtKB-SubCell"/>
</dbReference>
<evidence type="ECO:0000256" key="7">
    <source>
        <dbReference type="ARBA" id="ARBA00023237"/>
    </source>
</evidence>
<dbReference type="RefSeq" id="WP_160630835.1">
    <property type="nucleotide sequence ID" value="NZ_WWNE01000003.1"/>
</dbReference>
<evidence type="ECO:0000256" key="1">
    <source>
        <dbReference type="ARBA" id="ARBA00004442"/>
    </source>
</evidence>
<dbReference type="PANTHER" id="PTHR30026:SF21">
    <property type="entry name" value="SLR1270 PROTEIN"/>
    <property type="match status" value="1"/>
</dbReference>
<evidence type="ECO:0000313" key="10">
    <source>
        <dbReference type="Proteomes" id="UP000470771"/>
    </source>
</evidence>
<sequence>MKKHILLWSFGIASIGLFAQSAERIPITKAEVLTKVDAQNSSIKIAEQNYNSSKAGFSQANAVVLPTISVSHTAMVTTNPLMAFGSKLNQEVLTAADFNPALLNDPDQTENYATNIAFEQPLINVDGFYQRQAAKMQMQATKLQWDRSIDHIHLEVDKAYMQLQLAHKAVAVMQQAVATAEANKKVAKDNLEAGYMQQADFLSVEIQVNQLKNQLSLAESQLQNASDYLGFIMNEPIEAVYLPSDSLTIQLTESSGLQLSESRADIQAMSLASEAYKKMYLSDKMSFLPRLNAFGSYQLYDDQLFNASANGYLLGAQLSWTVFEGAKRFGKTKQSGANSQKADLEFEQYVAKSELEINQAKRQLADAKRQFETAQLAEQQAKEVLRIRTNRFKEGLEKTTDLLMAETQYAQMQLAYYQSIFSYNMAQSTLAFLTDTN</sequence>
<reference evidence="9 10" key="1">
    <citation type="submission" date="2019-12" db="EMBL/GenBank/DDBJ databases">
        <authorList>
            <person name="Zhao J."/>
        </authorList>
    </citation>
    <scope>NUCLEOTIDE SEQUENCE [LARGE SCALE GENOMIC DNA]</scope>
    <source>
        <strain evidence="9 10">S-15</strain>
    </source>
</reference>
<evidence type="ECO:0000256" key="5">
    <source>
        <dbReference type="ARBA" id="ARBA00022692"/>
    </source>
</evidence>
<keyword evidence="4" id="KW-1134">Transmembrane beta strand</keyword>
<dbReference type="InterPro" id="IPR003423">
    <property type="entry name" value="OMP_efflux"/>
</dbReference>
<dbReference type="GO" id="GO:0015288">
    <property type="term" value="F:porin activity"/>
    <property type="evidence" value="ECO:0007669"/>
    <property type="project" value="TreeGrafter"/>
</dbReference>
<dbReference type="EMBL" id="WWNE01000003">
    <property type="protein sequence ID" value="NBG64548.1"/>
    <property type="molecule type" value="Genomic_DNA"/>
</dbReference>
<dbReference type="GO" id="GO:0015562">
    <property type="term" value="F:efflux transmembrane transporter activity"/>
    <property type="evidence" value="ECO:0007669"/>
    <property type="project" value="InterPro"/>
</dbReference>
<dbReference type="Proteomes" id="UP000470771">
    <property type="component" value="Unassembled WGS sequence"/>
</dbReference>
<comment type="similarity">
    <text evidence="2">Belongs to the outer membrane factor (OMF) (TC 1.B.17) family.</text>
</comment>
<dbReference type="AlphaFoldDB" id="A0A6N9NDA3"/>
<evidence type="ECO:0000256" key="3">
    <source>
        <dbReference type="ARBA" id="ARBA00022448"/>
    </source>
</evidence>
<dbReference type="Pfam" id="PF02321">
    <property type="entry name" value="OEP"/>
    <property type="match status" value="2"/>
</dbReference>
<evidence type="ECO:0000256" key="4">
    <source>
        <dbReference type="ARBA" id="ARBA00022452"/>
    </source>
</evidence>
<dbReference type="GO" id="GO:1990281">
    <property type="term" value="C:efflux pump complex"/>
    <property type="evidence" value="ECO:0007669"/>
    <property type="project" value="TreeGrafter"/>
</dbReference>
<feature type="coiled-coil region" evidence="8">
    <location>
        <begin position="170"/>
        <end position="228"/>
    </location>
</feature>
<keyword evidence="5" id="KW-0812">Transmembrane</keyword>
<accession>A0A6N9NDA3</accession>
<dbReference type="PANTHER" id="PTHR30026">
    <property type="entry name" value="OUTER MEMBRANE PROTEIN TOLC"/>
    <property type="match status" value="1"/>
</dbReference>
<dbReference type="SUPFAM" id="SSF56954">
    <property type="entry name" value="Outer membrane efflux proteins (OEP)"/>
    <property type="match status" value="1"/>
</dbReference>
<keyword evidence="10" id="KW-1185">Reference proteome</keyword>
<comment type="subcellular location">
    <subcellularLocation>
        <location evidence="1">Cell outer membrane</location>
    </subcellularLocation>
</comment>
<comment type="caution">
    <text evidence="9">The sequence shown here is derived from an EMBL/GenBank/DDBJ whole genome shotgun (WGS) entry which is preliminary data.</text>
</comment>
<keyword evidence="6" id="KW-0472">Membrane</keyword>
<evidence type="ECO:0000256" key="2">
    <source>
        <dbReference type="ARBA" id="ARBA00007613"/>
    </source>
</evidence>
<name>A0A6N9NDA3_9FLAO</name>
<dbReference type="Gene3D" id="1.20.1600.10">
    <property type="entry name" value="Outer membrane efflux proteins (OEP)"/>
    <property type="match status" value="1"/>
</dbReference>
<evidence type="ECO:0000256" key="8">
    <source>
        <dbReference type="SAM" id="Coils"/>
    </source>
</evidence>